<dbReference type="PROSITE" id="PS50885">
    <property type="entry name" value="HAMP"/>
    <property type="match status" value="1"/>
</dbReference>
<keyword evidence="2" id="KW-0472">Membrane</keyword>
<dbReference type="InterPro" id="IPR000014">
    <property type="entry name" value="PAS"/>
</dbReference>
<feature type="domain" description="EAL" evidence="4">
    <location>
        <begin position="770"/>
        <end position="1025"/>
    </location>
</feature>
<dbReference type="InterPro" id="IPR001633">
    <property type="entry name" value="EAL_dom"/>
</dbReference>
<accession>A0A846QSB6</accession>
<dbReference type="CDD" id="cd00130">
    <property type="entry name" value="PAS"/>
    <property type="match status" value="1"/>
</dbReference>
<dbReference type="InterPro" id="IPR035919">
    <property type="entry name" value="EAL_sf"/>
</dbReference>
<evidence type="ECO:0000259" key="3">
    <source>
        <dbReference type="PROSITE" id="PS50112"/>
    </source>
</evidence>
<dbReference type="InterPro" id="IPR043128">
    <property type="entry name" value="Rev_trsase/Diguanyl_cyclase"/>
</dbReference>
<dbReference type="GO" id="GO:0016020">
    <property type="term" value="C:membrane"/>
    <property type="evidence" value="ECO:0007669"/>
    <property type="project" value="InterPro"/>
</dbReference>
<keyword evidence="2" id="KW-0812">Transmembrane</keyword>
<feature type="domain" description="GGDEF" evidence="6">
    <location>
        <begin position="627"/>
        <end position="761"/>
    </location>
</feature>
<reference evidence="7 8" key="1">
    <citation type="submission" date="2020-03" db="EMBL/GenBank/DDBJ databases">
        <title>Genomic Encyclopedia of Type Strains, Phase IV (KMG-IV): sequencing the most valuable type-strain genomes for metagenomic binning, comparative biology and taxonomic classification.</title>
        <authorList>
            <person name="Goeker M."/>
        </authorList>
    </citation>
    <scope>NUCLEOTIDE SEQUENCE [LARGE SCALE GENOMIC DNA]</scope>
    <source>
        <strain evidence="7 8">DSM 24233</strain>
    </source>
</reference>
<dbReference type="AlphaFoldDB" id="A0A846QSB6"/>
<gene>
    <name evidence="7" type="ORF">GGQ74_002960</name>
</gene>
<dbReference type="InterPro" id="IPR035965">
    <property type="entry name" value="PAS-like_dom_sf"/>
</dbReference>
<dbReference type="SUPFAM" id="SSF55785">
    <property type="entry name" value="PYP-like sensor domain (PAS domain)"/>
    <property type="match status" value="2"/>
</dbReference>
<evidence type="ECO:0000256" key="1">
    <source>
        <dbReference type="ARBA" id="ARBA00051114"/>
    </source>
</evidence>
<feature type="transmembrane region" description="Helical" evidence="2">
    <location>
        <begin position="272"/>
        <end position="292"/>
    </location>
</feature>
<dbReference type="PROSITE" id="PS50112">
    <property type="entry name" value="PAS"/>
    <property type="match status" value="2"/>
</dbReference>
<dbReference type="InterPro" id="IPR007892">
    <property type="entry name" value="CHASE4"/>
</dbReference>
<dbReference type="GO" id="GO:0071732">
    <property type="term" value="P:cellular response to nitric oxide"/>
    <property type="evidence" value="ECO:0007669"/>
    <property type="project" value="UniProtKB-ARBA"/>
</dbReference>
<dbReference type="Proteomes" id="UP000580856">
    <property type="component" value="Unassembled WGS sequence"/>
</dbReference>
<evidence type="ECO:0000259" key="5">
    <source>
        <dbReference type="PROSITE" id="PS50885"/>
    </source>
</evidence>
<dbReference type="CDD" id="cd01949">
    <property type="entry name" value="GGDEF"/>
    <property type="match status" value="1"/>
</dbReference>
<feature type="domain" description="HAMP" evidence="5">
    <location>
        <begin position="294"/>
        <end position="347"/>
    </location>
</feature>
<proteinExistence type="predicted"/>
<sequence length="1033" mass="114433">MKTIRAKISAVVAVVSLFMLLSSLGVAYVIYADGFADLERRDVLRNLTRARNALDAEIGGLTALCRDWAWWDDTYDFMSEHDEEYVSSNLAMSTFDEQRLEFILYIDRDGALYEGRVADVETGKFRPLPQHLNDAIRSGRLLVTSPQSGEGVSGLLILDGHLYIVSSQSILTSDLKGPGAGVLVMGRRFGPELVRDLAARTRLHLDLRMLNDPTLPEDMRKQAARPGHVEPVEDGMIRGVVTVADLYGTRSLLLAVTMPREVYGLGMSVLRYHLAGIAVSVLIMAVLSLLLLDRLVVSRLAYLSGQVAGIAASSTYVDSVDMAGEDEIGSLAMDINRMLAQLRENEQFFGQILHHLRVGVVIVDESTLVVMEINPHALSLLGLSRTDVVGHRCRDVFCPTMGAACPLVAEHGVREAEEVEPLVRKVRRSDDVLVSVVKTAASVTWKGRRCILETLVDVTELEAAQTALREAEELYRTVFMNTGSASILIDDDTTIRLVNPEFEKLVGRGAAEVEGKVSWMDIFHEEDVPRMLEFHRRRRVDPMSVPRVYESRLYDRQGNVHDVSMTVALVPGERVSVAAITDITEHKKAEARLVRQAFYDELTDLPNRQLLMERLQRAIDTAHREGGLVGLLLLDLDDFKLVNDNLGHSSGDRVLRMVADRLCEVLRRKDTVARIGGDEFLVLVDDAHDTDTFAHLATAINDRFSKPFRVQDSDIYLGFSIGISVYPDDGSSDPEGMVRNADMAMYQAKRTGRNSFSMFTADLNERAMKRLSLEGELRTALDHRNFVVHYQPQVDLVTGEVAGAEALVRWMRPDGTMVPPGDFIPVAEETGLVVPLDLWVMEEAVRRAVVWREEGVSAFKVSVNLSARHFATGNLVEKVEDILTRAGLPPSQLGVEVTETLLMQNMQAAVDVLTRLSGLGVRVLLDDFGTGYSSLAYLSRLPIDTLKIDRSFVLDISGGDSEGDVVARGILSLAANLGLTVVAEGVETMKQVDFLKAHGCPYAQGYLFSKPLPHMEFRKLFQRGSIFPSTKET</sequence>
<dbReference type="SMART" id="SM00267">
    <property type="entry name" value="GGDEF"/>
    <property type="match status" value="1"/>
</dbReference>
<dbReference type="InterPro" id="IPR003660">
    <property type="entry name" value="HAMP_dom"/>
</dbReference>
<dbReference type="Pfam" id="PF05228">
    <property type="entry name" value="CHASE4"/>
    <property type="match status" value="1"/>
</dbReference>
<dbReference type="SUPFAM" id="SSF141868">
    <property type="entry name" value="EAL domain-like"/>
    <property type="match status" value="1"/>
</dbReference>
<dbReference type="FunFam" id="3.20.20.450:FF:000001">
    <property type="entry name" value="Cyclic di-GMP phosphodiesterase yahA"/>
    <property type="match status" value="1"/>
</dbReference>
<dbReference type="EMBL" id="JAATJA010000004">
    <property type="protein sequence ID" value="NJB69263.1"/>
    <property type="molecule type" value="Genomic_DNA"/>
</dbReference>
<dbReference type="Gene3D" id="6.10.340.10">
    <property type="match status" value="1"/>
</dbReference>
<dbReference type="GO" id="GO:0071111">
    <property type="term" value="F:cyclic-guanylate-specific phosphodiesterase activity"/>
    <property type="evidence" value="ECO:0007669"/>
    <property type="project" value="UniProtKB-EC"/>
</dbReference>
<evidence type="ECO:0000313" key="8">
    <source>
        <dbReference type="Proteomes" id="UP000580856"/>
    </source>
</evidence>
<organism evidence="7 8">
    <name type="scientific">Desulfobaculum xiamenense</name>
    <dbReference type="NCBI Taxonomy" id="995050"/>
    <lineage>
        <taxon>Bacteria</taxon>
        <taxon>Pseudomonadati</taxon>
        <taxon>Thermodesulfobacteriota</taxon>
        <taxon>Desulfovibrionia</taxon>
        <taxon>Desulfovibrionales</taxon>
        <taxon>Desulfovibrionaceae</taxon>
        <taxon>Desulfobaculum</taxon>
    </lineage>
</organism>
<keyword evidence="8" id="KW-1185">Reference proteome</keyword>
<evidence type="ECO:0000256" key="2">
    <source>
        <dbReference type="SAM" id="Phobius"/>
    </source>
</evidence>
<keyword evidence="2" id="KW-1133">Transmembrane helix</keyword>
<dbReference type="PANTHER" id="PTHR44757">
    <property type="entry name" value="DIGUANYLATE CYCLASE DGCP"/>
    <property type="match status" value="1"/>
</dbReference>
<comment type="catalytic activity">
    <reaction evidence="1">
        <text>3',3'-c-di-GMP + H2O = 5'-phosphoguanylyl(3'-&gt;5')guanosine + H(+)</text>
        <dbReference type="Rhea" id="RHEA:24902"/>
        <dbReference type="ChEBI" id="CHEBI:15377"/>
        <dbReference type="ChEBI" id="CHEBI:15378"/>
        <dbReference type="ChEBI" id="CHEBI:58754"/>
        <dbReference type="ChEBI" id="CHEBI:58805"/>
        <dbReference type="EC" id="3.1.4.52"/>
    </reaction>
    <physiologicalReaction direction="left-to-right" evidence="1">
        <dbReference type="Rhea" id="RHEA:24903"/>
    </physiologicalReaction>
</comment>
<dbReference type="PROSITE" id="PS50883">
    <property type="entry name" value="EAL"/>
    <property type="match status" value="1"/>
</dbReference>
<dbReference type="FunFam" id="3.30.70.270:FF:000001">
    <property type="entry name" value="Diguanylate cyclase domain protein"/>
    <property type="match status" value="1"/>
</dbReference>
<dbReference type="InterPro" id="IPR000160">
    <property type="entry name" value="GGDEF_dom"/>
</dbReference>
<dbReference type="Pfam" id="PF00990">
    <property type="entry name" value="GGDEF"/>
    <property type="match status" value="1"/>
</dbReference>
<dbReference type="Gene3D" id="3.20.20.450">
    <property type="entry name" value="EAL domain"/>
    <property type="match status" value="1"/>
</dbReference>
<dbReference type="Gene3D" id="3.30.70.270">
    <property type="match status" value="1"/>
</dbReference>
<name>A0A846QSB6_9BACT</name>
<dbReference type="GO" id="GO:0007165">
    <property type="term" value="P:signal transduction"/>
    <property type="evidence" value="ECO:0007669"/>
    <property type="project" value="InterPro"/>
</dbReference>
<dbReference type="InterPro" id="IPR052155">
    <property type="entry name" value="Biofilm_reg_signaling"/>
</dbReference>
<feature type="domain" description="PAS" evidence="3">
    <location>
        <begin position="471"/>
        <end position="533"/>
    </location>
</feature>
<dbReference type="RefSeq" id="WP_167942348.1">
    <property type="nucleotide sequence ID" value="NZ_JAATJA010000004.1"/>
</dbReference>
<dbReference type="Pfam" id="PF13426">
    <property type="entry name" value="PAS_9"/>
    <property type="match status" value="2"/>
</dbReference>
<dbReference type="CDD" id="cd01948">
    <property type="entry name" value="EAL"/>
    <property type="match status" value="1"/>
</dbReference>
<evidence type="ECO:0000259" key="4">
    <source>
        <dbReference type="PROSITE" id="PS50883"/>
    </source>
</evidence>
<dbReference type="SUPFAM" id="SSF55073">
    <property type="entry name" value="Nucleotide cyclase"/>
    <property type="match status" value="1"/>
</dbReference>
<comment type="caution">
    <text evidence="7">The sequence shown here is derived from an EMBL/GenBank/DDBJ whole genome shotgun (WGS) entry which is preliminary data.</text>
</comment>
<dbReference type="PROSITE" id="PS50887">
    <property type="entry name" value="GGDEF"/>
    <property type="match status" value="1"/>
</dbReference>
<evidence type="ECO:0000313" key="7">
    <source>
        <dbReference type="EMBL" id="NJB69263.1"/>
    </source>
</evidence>
<dbReference type="SMART" id="SM00091">
    <property type="entry name" value="PAS"/>
    <property type="match status" value="2"/>
</dbReference>
<feature type="domain" description="PAS" evidence="3">
    <location>
        <begin position="345"/>
        <end position="390"/>
    </location>
</feature>
<dbReference type="NCBIfam" id="TIGR00254">
    <property type="entry name" value="GGDEF"/>
    <property type="match status" value="1"/>
</dbReference>
<dbReference type="SMART" id="SM00052">
    <property type="entry name" value="EAL"/>
    <property type="match status" value="1"/>
</dbReference>
<dbReference type="Gene3D" id="3.30.450.20">
    <property type="entry name" value="PAS domain"/>
    <property type="match status" value="2"/>
</dbReference>
<dbReference type="NCBIfam" id="TIGR00229">
    <property type="entry name" value="sensory_box"/>
    <property type="match status" value="2"/>
</dbReference>
<dbReference type="Pfam" id="PF00563">
    <property type="entry name" value="EAL"/>
    <property type="match status" value="1"/>
</dbReference>
<protein>
    <submittedName>
        <fullName evidence="7">Diguanylate cyclase (GGDEF)-like protein/PAS domain S-box-containing protein</fullName>
    </submittedName>
</protein>
<dbReference type="InterPro" id="IPR029787">
    <property type="entry name" value="Nucleotide_cyclase"/>
</dbReference>
<dbReference type="PANTHER" id="PTHR44757:SF2">
    <property type="entry name" value="BIOFILM ARCHITECTURE MAINTENANCE PROTEIN MBAA"/>
    <property type="match status" value="1"/>
</dbReference>
<evidence type="ECO:0000259" key="6">
    <source>
        <dbReference type="PROSITE" id="PS50887"/>
    </source>
</evidence>